<reference evidence="1 2" key="1">
    <citation type="submission" date="2023-07" db="EMBL/GenBank/DDBJ databases">
        <title>Sorghum-associated microbial communities from plants grown in Nebraska, USA.</title>
        <authorList>
            <person name="Schachtman D."/>
        </authorList>
    </citation>
    <scope>NUCLEOTIDE SEQUENCE [LARGE SCALE GENOMIC DNA]</scope>
    <source>
        <strain evidence="1 2">DS1027</strain>
    </source>
</reference>
<protein>
    <submittedName>
        <fullName evidence="1">Uncharacterized protein YdcH (DUF465 family)</fullName>
    </submittedName>
</protein>
<name>A0ABU1MFP3_9SPHN</name>
<organism evidence="1 2">
    <name type="scientific">Novosphingobium capsulatum</name>
    <dbReference type="NCBI Taxonomy" id="13688"/>
    <lineage>
        <taxon>Bacteria</taxon>
        <taxon>Pseudomonadati</taxon>
        <taxon>Pseudomonadota</taxon>
        <taxon>Alphaproteobacteria</taxon>
        <taxon>Sphingomonadales</taxon>
        <taxon>Sphingomonadaceae</taxon>
        <taxon>Novosphingobium</taxon>
    </lineage>
</organism>
<comment type="caution">
    <text evidence="1">The sequence shown here is derived from an EMBL/GenBank/DDBJ whole genome shotgun (WGS) entry which is preliminary data.</text>
</comment>
<proteinExistence type="predicted"/>
<evidence type="ECO:0000313" key="2">
    <source>
        <dbReference type="Proteomes" id="UP001184150"/>
    </source>
</evidence>
<accession>A0ABU1MFP3</accession>
<dbReference type="InterPro" id="IPR007420">
    <property type="entry name" value="DUF465"/>
</dbReference>
<keyword evidence="2" id="KW-1185">Reference proteome</keyword>
<dbReference type="Pfam" id="PF04325">
    <property type="entry name" value="DUF465"/>
    <property type="match status" value="1"/>
</dbReference>
<dbReference type="InterPro" id="IPR038444">
    <property type="entry name" value="DUF465_sf"/>
</dbReference>
<evidence type="ECO:0000313" key="1">
    <source>
        <dbReference type="EMBL" id="MDR6509165.1"/>
    </source>
</evidence>
<dbReference type="Gene3D" id="6.10.280.50">
    <property type="match status" value="1"/>
</dbReference>
<dbReference type="EMBL" id="JAVDRD010000001">
    <property type="protein sequence ID" value="MDR6509165.1"/>
    <property type="molecule type" value="Genomic_DNA"/>
</dbReference>
<dbReference type="Proteomes" id="UP001184150">
    <property type="component" value="Unassembled WGS sequence"/>
</dbReference>
<dbReference type="RefSeq" id="WP_309804043.1">
    <property type="nucleotide sequence ID" value="NZ_JAVDRD010000001.1"/>
</dbReference>
<gene>
    <name evidence="1" type="ORF">J2792_000005</name>
</gene>
<sequence length="82" mass="8913">MTHVPGDLKDAFPDDAALLHALKLGNAHVHRLVEEYHALNHAVHRIESEVAPSSDQHVEALKKQRLAVLDALAEQLALAKAG</sequence>